<keyword evidence="9 11" id="KW-0326">Glycosidase</keyword>
<dbReference type="GO" id="GO:0046872">
    <property type="term" value="F:metal ion binding"/>
    <property type="evidence" value="ECO:0007669"/>
    <property type="project" value="UniProtKB-KW"/>
</dbReference>
<keyword evidence="6" id="KW-0408">Iron</keyword>
<keyword evidence="8" id="KW-0234">DNA repair</keyword>
<evidence type="ECO:0000256" key="7">
    <source>
        <dbReference type="ARBA" id="ARBA00023014"/>
    </source>
</evidence>
<evidence type="ECO:0000256" key="8">
    <source>
        <dbReference type="ARBA" id="ARBA00023204"/>
    </source>
</evidence>
<evidence type="ECO:0000256" key="3">
    <source>
        <dbReference type="ARBA" id="ARBA00022723"/>
    </source>
</evidence>
<comment type="similarity">
    <text evidence="2">Belongs to the Nth/MutY family.</text>
</comment>
<dbReference type="PANTHER" id="PTHR47203:SF1">
    <property type="entry name" value="HYPOTHETICAL BASE EXCISION DNA REPAIR PROTEIN (EUROFUNG)"/>
    <property type="match status" value="1"/>
</dbReference>
<evidence type="ECO:0000256" key="9">
    <source>
        <dbReference type="ARBA" id="ARBA00023295"/>
    </source>
</evidence>
<evidence type="ECO:0000256" key="5">
    <source>
        <dbReference type="ARBA" id="ARBA00022801"/>
    </source>
</evidence>
<dbReference type="PANTHER" id="PTHR47203">
    <property type="match status" value="1"/>
</dbReference>
<dbReference type="InterPro" id="IPR004035">
    <property type="entry name" value="Endouclease-III_FeS-bd_BS"/>
</dbReference>
<evidence type="ECO:0000313" key="11">
    <source>
        <dbReference type="EMBL" id="QNO51057.1"/>
    </source>
</evidence>
<comment type="cofactor">
    <cofactor evidence="1">
        <name>[4Fe-4S] cluster</name>
        <dbReference type="ChEBI" id="CHEBI:49883"/>
    </cofactor>
</comment>
<dbReference type="Pfam" id="PF00730">
    <property type="entry name" value="HhH-GPD"/>
    <property type="match status" value="1"/>
</dbReference>
<evidence type="ECO:0000256" key="4">
    <source>
        <dbReference type="ARBA" id="ARBA00022763"/>
    </source>
</evidence>
<dbReference type="Gene3D" id="1.10.340.30">
    <property type="entry name" value="Hypothetical protein, domain 2"/>
    <property type="match status" value="1"/>
</dbReference>
<dbReference type="PROSITE" id="PS00764">
    <property type="entry name" value="ENDONUCLEASE_III_1"/>
    <property type="match status" value="1"/>
</dbReference>
<dbReference type="Gene3D" id="1.10.1670.10">
    <property type="entry name" value="Helix-hairpin-Helix base-excision DNA repair enzymes (C-terminal)"/>
    <property type="match status" value="1"/>
</dbReference>
<dbReference type="EMBL" id="MT631459">
    <property type="protein sequence ID" value="QNO51057.1"/>
    <property type="molecule type" value="Genomic_DNA"/>
</dbReference>
<feature type="domain" description="HhH-GPD" evidence="10">
    <location>
        <begin position="42"/>
        <end position="197"/>
    </location>
</feature>
<evidence type="ECO:0000259" key="10">
    <source>
        <dbReference type="SMART" id="SM00478"/>
    </source>
</evidence>
<dbReference type="EC" id="3.2.2.-" evidence="11"/>
<keyword evidence="3" id="KW-0479">Metal-binding</keyword>
<keyword evidence="7" id="KW-0411">Iron-sulfur</keyword>
<dbReference type="InterPro" id="IPR011257">
    <property type="entry name" value="DNA_glycosylase"/>
</dbReference>
<organism evidence="11">
    <name type="scientific">Candidatus Methanophagaceae archaeon ANME-1 ERB6</name>
    <dbReference type="NCBI Taxonomy" id="2759912"/>
    <lineage>
        <taxon>Archaea</taxon>
        <taxon>Methanobacteriati</taxon>
        <taxon>Methanobacteriota</taxon>
        <taxon>Stenosarchaea group</taxon>
        <taxon>Methanomicrobia</taxon>
        <taxon>Candidatus Methanophagales</taxon>
        <taxon>Candidatus Methanophagaceae</taxon>
    </lineage>
</organism>
<dbReference type="GO" id="GO:0051536">
    <property type="term" value="F:iron-sulfur cluster binding"/>
    <property type="evidence" value="ECO:0007669"/>
    <property type="project" value="UniProtKB-KW"/>
</dbReference>
<name>A0A7G9YSS3_9EURY</name>
<evidence type="ECO:0000256" key="1">
    <source>
        <dbReference type="ARBA" id="ARBA00001966"/>
    </source>
</evidence>
<gene>
    <name evidence="11" type="ORF">HCFNICHJ_00013</name>
</gene>
<dbReference type="InterPro" id="IPR003265">
    <property type="entry name" value="HhH-GPD_domain"/>
</dbReference>
<accession>A0A7G9YSS3</accession>
<dbReference type="GO" id="GO:0016798">
    <property type="term" value="F:hydrolase activity, acting on glycosyl bonds"/>
    <property type="evidence" value="ECO:0007669"/>
    <property type="project" value="UniProtKB-KW"/>
</dbReference>
<dbReference type="GO" id="GO:0006284">
    <property type="term" value="P:base-excision repair"/>
    <property type="evidence" value="ECO:0007669"/>
    <property type="project" value="InterPro"/>
</dbReference>
<evidence type="ECO:0000256" key="6">
    <source>
        <dbReference type="ARBA" id="ARBA00023004"/>
    </source>
</evidence>
<dbReference type="SMART" id="SM00478">
    <property type="entry name" value="ENDO3c"/>
    <property type="match status" value="1"/>
</dbReference>
<evidence type="ECO:0000256" key="2">
    <source>
        <dbReference type="ARBA" id="ARBA00008343"/>
    </source>
</evidence>
<keyword evidence="5 11" id="KW-0378">Hydrolase</keyword>
<dbReference type="PIRSF" id="PIRSF001435">
    <property type="entry name" value="Nth"/>
    <property type="match status" value="1"/>
</dbReference>
<dbReference type="AlphaFoldDB" id="A0A7G9YSS3"/>
<dbReference type="CDD" id="cd00056">
    <property type="entry name" value="ENDO3c"/>
    <property type="match status" value="1"/>
</dbReference>
<sequence>MKSSEDLKRCVRRICELLECEYGWKKHPAKTDPIDTLVLTILSQTTNFKNCKAAYEGLIAEYKTWQDVLESPEDDLAKVISIGGLGRIKARRIKNALSRIKEKEGEVDLRFLAEMSTEDAMEFLLNMDGVGQKTAACVLCFSFDKPCFPVDTHIYRICKRLGLGGNSREEIASLIEETIAGDKLCAFHLNLIEHGRRICTARKPKCNDCVLKGCCYCYC</sequence>
<dbReference type="InterPro" id="IPR023170">
    <property type="entry name" value="HhH_base_excis_C"/>
</dbReference>
<reference evidence="11" key="1">
    <citation type="submission" date="2020-06" db="EMBL/GenBank/DDBJ databases">
        <title>Unique genomic features of the anaerobic methanotrophic archaea.</title>
        <authorList>
            <person name="Chadwick G.L."/>
            <person name="Skennerton C.T."/>
            <person name="Laso-Perez R."/>
            <person name="Leu A.O."/>
            <person name="Speth D.R."/>
            <person name="Yu H."/>
            <person name="Morgan-Lang C."/>
            <person name="Hatzenpichler R."/>
            <person name="Goudeau D."/>
            <person name="Malmstrom R."/>
            <person name="Brazelton W.J."/>
            <person name="Woyke T."/>
            <person name="Hallam S.J."/>
            <person name="Tyson G.W."/>
            <person name="Wegener G."/>
            <person name="Boetius A."/>
            <person name="Orphan V."/>
        </authorList>
    </citation>
    <scope>NUCLEOTIDE SEQUENCE</scope>
</reference>
<proteinExistence type="inferred from homology"/>
<protein>
    <submittedName>
        <fullName evidence="11">G/T mismatches repair enzyme</fullName>
        <ecNumber evidence="11">3.2.2.-</ecNumber>
    </submittedName>
</protein>
<dbReference type="SUPFAM" id="SSF48150">
    <property type="entry name" value="DNA-glycosylase"/>
    <property type="match status" value="1"/>
</dbReference>
<keyword evidence="4" id="KW-0227">DNA damage</keyword>